<gene>
    <name evidence="2" type="ORF">DFJ65_1701</name>
</gene>
<dbReference type="EMBL" id="QTUA01000001">
    <property type="protein sequence ID" value="REF30686.1"/>
    <property type="molecule type" value="Genomic_DNA"/>
</dbReference>
<sequence>MRPQELLLEGIARSQQVAHSLVDASDADTLNRRPNEQANSITWLVWHLARQQDAQIAALAGADQVWLADGWAEKFGLDLPADSTGYGHTADDVAKVRVDDPALLTGYLDAAVAATGRYLASLGDDDWDEVIDESWDPPVTRAVRLVSIVDDAAQHAGQAAYVRSLVG</sequence>
<accession>A0A3D9UN20</accession>
<dbReference type="AlphaFoldDB" id="A0A3D9UN20"/>
<dbReference type="InterPro" id="IPR024775">
    <property type="entry name" value="DinB-like"/>
</dbReference>
<dbReference type="NCBIfam" id="NF047843">
    <property type="entry name" value="MST_Rv0443"/>
    <property type="match status" value="1"/>
</dbReference>
<dbReference type="OrthoDB" id="2363925at2"/>
<protein>
    <submittedName>
        <fullName evidence="2">Uncharacterized protein DUF664</fullName>
    </submittedName>
</protein>
<dbReference type="Pfam" id="PF12867">
    <property type="entry name" value="DinB_2"/>
    <property type="match status" value="1"/>
</dbReference>
<comment type="caution">
    <text evidence="2">The sequence shown here is derived from an EMBL/GenBank/DDBJ whole genome shotgun (WGS) entry which is preliminary data.</text>
</comment>
<keyword evidence="3" id="KW-1185">Reference proteome</keyword>
<dbReference type="Proteomes" id="UP000256253">
    <property type="component" value="Unassembled WGS sequence"/>
</dbReference>
<reference evidence="2 3" key="1">
    <citation type="submission" date="2018-08" db="EMBL/GenBank/DDBJ databases">
        <title>Sequencing the genomes of 1000 actinobacteria strains.</title>
        <authorList>
            <person name="Klenk H.-P."/>
        </authorList>
    </citation>
    <scope>NUCLEOTIDE SEQUENCE [LARGE SCALE GENOMIC DNA]</scope>
    <source>
        <strain evidence="2 3">DSM 22967</strain>
    </source>
</reference>
<evidence type="ECO:0000313" key="3">
    <source>
        <dbReference type="Proteomes" id="UP000256253"/>
    </source>
</evidence>
<dbReference type="InterPro" id="IPR034660">
    <property type="entry name" value="DinB/YfiT-like"/>
</dbReference>
<organism evidence="2 3">
    <name type="scientific">Calidifontibacter indicus</name>
    <dbReference type="NCBI Taxonomy" id="419650"/>
    <lineage>
        <taxon>Bacteria</taxon>
        <taxon>Bacillati</taxon>
        <taxon>Actinomycetota</taxon>
        <taxon>Actinomycetes</taxon>
        <taxon>Micrococcales</taxon>
        <taxon>Dermacoccaceae</taxon>
        <taxon>Calidifontibacter</taxon>
    </lineage>
</organism>
<dbReference type="SUPFAM" id="SSF109854">
    <property type="entry name" value="DinB/YfiT-like putative metalloenzymes"/>
    <property type="match status" value="1"/>
</dbReference>
<name>A0A3D9UN20_9MICO</name>
<feature type="domain" description="DinB-like" evidence="1">
    <location>
        <begin position="13"/>
        <end position="159"/>
    </location>
</feature>
<dbReference type="RefSeq" id="WP_115922640.1">
    <property type="nucleotide sequence ID" value="NZ_QTUA01000001.1"/>
</dbReference>
<evidence type="ECO:0000259" key="1">
    <source>
        <dbReference type="Pfam" id="PF12867"/>
    </source>
</evidence>
<evidence type="ECO:0000313" key="2">
    <source>
        <dbReference type="EMBL" id="REF30686.1"/>
    </source>
</evidence>
<dbReference type="Gene3D" id="1.20.120.450">
    <property type="entry name" value="dinb family like domain"/>
    <property type="match status" value="1"/>
</dbReference>
<proteinExistence type="predicted"/>